<reference evidence="2" key="1">
    <citation type="submission" date="2015-07" db="EMBL/GenBank/DDBJ databases">
        <title>Draft genome sequence of Streptomyces sp. CMAA 1322, a bacterium isolated from Caatinga biome, from dry forest semiarid of Brazil.</title>
        <authorList>
            <person name="Santos S.N."/>
            <person name="Gacesa R."/>
            <person name="Taketani R.G."/>
            <person name="Long P.F."/>
            <person name="Melo I.S."/>
        </authorList>
    </citation>
    <scope>NUCLEOTIDE SEQUENCE [LARGE SCALE GENOMIC DNA]</scope>
    <source>
        <strain evidence="2">CMAA 1322</strain>
    </source>
</reference>
<comment type="caution">
    <text evidence="1">The sequence shown here is derived from an EMBL/GenBank/DDBJ whole genome shotgun (WGS) entry which is preliminary data.</text>
</comment>
<dbReference type="AlphaFoldDB" id="A0A0K9XIH5"/>
<keyword evidence="2" id="KW-1185">Reference proteome</keyword>
<evidence type="ECO:0000313" key="1">
    <source>
        <dbReference type="EMBL" id="KNB52856.1"/>
    </source>
</evidence>
<dbReference type="OrthoDB" id="4246381at2"/>
<gene>
    <name evidence="1" type="ORF">AC230_09475</name>
</gene>
<dbReference type="RefSeq" id="WP_049715618.1">
    <property type="nucleotide sequence ID" value="NZ_LFXA01000004.1"/>
</dbReference>
<dbReference type="EMBL" id="LFXA01000004">
    <property type="protein sequence ID" value="KNB52856.1"/>
    <property type="molecule type" value="Genomic_DNA"/>
</dbReference>
<dbReference type="InterPro" id="IPR046300">
    <property type="entry name" value="DUF6415"/>
</dbReference>
<dbReference type="Pfam" id="PF19979">
    <property type="entry name" value="DUF6415"/>
    <property type="match status" value="1"/>
</dbReference>
<evidence type="ECO:0000313" key="2">
    <source>
        <dbReference type="Proteomes" id="UP000037288"/>
    </source>
</evidence>
<dbReference type="PATRIC" id="fig|1678637.3.peg.2046"/>
<organism evidence="1 2">
    <name type="scientific">Streptomyces caatingaensis</name>
    <dbReference type="NCBI Taxonomy" id="1678637"/>
    <lineage>
        <taxon>Bacteria</taxon>
        <taxon>Bacillati</taxon>
        <taxon>Actinomycetota</taxon>
        <taxon>Actinomycetes</taxon>
        <taxon>Kitasatosporales</taxon>
        <taxon>Streptomycetaceae</taxon>
        <taxon>Streptomyces</taxon>
    </lineage>
</organism>
<accession>A0A0K9XIH5</accession>
<name>A0A0K9XIH5_9ACTN</name>
<protein>
    <submittedName>
        <fullName evidence="1">Uncharacterized protein</fullName>
    </submittedName>
</protein>
<dbReference type="Proteomes" id="UP000037288">
    <property type="component" value="Unassembled WGS sequence"/>
</dbReference>
<proteinExistence type="predicted"/>
<sequence>MTNGGRATPPRPRCEAGPDADILALADAILAAPAHILPPVGKVTSATVLLRRFIKTRAADVAEAAAGLLPRDDPRRVAAEKAVDEALHRADRVGPGDGLRSAYGYARGLAQSARELRGHAEKLAIVAERER</sequence>